<protein>
    <submittedName>
        <fullName evidence="1">Uncharacterized protein</fullName>
    </submittedName>
</protein>
<dbReference type="Proteomes" id="UP000013568">
    <property type="component" value="Unassembled WGS sequence"/>
</dbReference>
<evidence type="ECO:0000313" key="2">
    <source>
        <dbReference type="Proteomes" id="UP000013568"/>
    </source>
</evidence>
<dbReference type="AlphaFoldDB" id="E9CN00"/>
<sequence length="41" mass="4500">FIQQSRTRIKSLTPKGGGHLTARATYLAHQTSRPAPCCAFK</sequence>
<dbReference type="HOGENOM" id="CLU_3262749_0_0_6"/>
<proteinExistence type="predicted"/>
<gene>
    <name evidence="1" type="ORF">SSYM_1698</name>
</gene>
<accession>E9CN00</accession>
<feature type="non-terminal residue" evidence="1">
    <location>
        <position position="1"/>
    </location>
</feature>
<reference evidence="2" key="1">
    <citation type="journal article" date="2011" name="Genome Biol. Evol.">
        <title>Massive genomic decay in Serratia symbiotica, a recently evolved symbiont of aphids.</title>
        <authorList>
            <person name="Burke G.R."/>
            <person name="Moran N.A."/>
        </authorList>
    </citation>
    <scope>NUCLEOTIDE SEQUENCE [LARGE SCALE GENOMIC DNA]</scope>
    <source>
        <strain evidence="2">Tucson</strain>
    </source>
</reference>
<organism evidence="1 2">
    <name type="scientific">Serratia symbiotica str. Tucson</name>
    <dbReference type="NCBI Taxonomy" id="914128"/>
    <lineage>
        <taxon>Bacteria</taxon>
        <taxon>Pseudomonadati</taxon>
        <taxon>Pseudomonadota</taxon>
        <taxon>Gammaproteobacteria</taxon>
        <taxon>Enterobacterales</taxon>
        <taxon>Yersiniaceae</taxon>
        <taxon>Serratia</taxon>
        <taxon>Serratia symbiotica</taxon>
    </lineage>
</organism>
<name>E9CN00_9GAMM</name>
<keyword evidence="2" id="KW-1185">Reference proteome</keyword>
<dbReference type="EMBL" id="GL636117">
    <property type="protein sequence ID" value="EFW12053.1"/>
    <property type="molecule type" value="Genomic_DNA"/>
</dbReference>
<evidence type="ECO:0000313" key="1">
    <source>
        <dbReference type="EMBL" id="EFW12053.1"/>
    </source>
</evidence>